<keyword evidence="2" id="KW-1185">Reference proteome</keyword>
<gene>
    <name evidence="1" type="ORF">L227DRAFT_581147</name>
</gene>
<evidence type="ECO:0000313" key="2">
    <source>
        <dbReference type="Proteomes" id="UP000313359"/>
    </source>
</evidence>
<evidence type="ECO:0000313" key="1">
    <source>
        <dbReference type="EMBL" id="RPD53711.1"/>
    </source>
</evidence>
<dbReference type="PROSITE" id="PS51257">
    <property type="entry name" value="PROKAR_LIPOPROTEIN"/>
    <property type="match status" value="1"/>
</dbReference>
<dbReference type="EMBL" id="ML122317">
    <property type="protein sequence ID" value="RPD53711.1"/>
    <property type="molecule type" value="Genomic_DNA"/>
</dbReference>
<organism evidence="1 2">
    <name type="scientific">Lentinus tigrinus ALCF2SS1-6</name>
    <dbReference type="NCBI Taxonomy" id="1328759"/>
    <lineage>
        <taxon>Eukaryota</taxon>
        <taxon>Fungi</taxon>
        <taxon>Dikarya</taxon>
        <taxon>Basidiomycota</taxon>
        <taxon>Agaricomycotina</taxon>
        <taxon>Agaricomycetes</taxon>
        <taxon>Polyporales</taxon>
        <taxon>Polyporaceae</taxon>
        <taxon>Lentinus</taxon>
    </lineage>
</organism>
<sequence>MSQTCRTQQDLQSRPAISALASATTACEYGPLSLPLALLPDTSKSMPSGFYIPSLVKALQDNIAKEWRFQSRTKLSSRLVGDDEPTRIQVEHPDM</sequence>
<protein>
    <submittedName>
        <fullName evidence="1">Uncharacterized protein</fullName>
    </submittedName>
</protein>
<dbReference type="Proteomes" id="UP000313359">
    <property type="component" value="Unassembled WGS sequence"/>
</dbReference>
<reference evidence="1" key="1">
    <citation type="journal article" date="2018" name="Genome Biol. Evol.">
        <title>Genomics and development of Lentinus tigrinus, a white-rot wood-decaying mushroom with dimorphic fruiting bodies.</title>
        <authorList>
            <person name="Wu B."/>
            <person name="Xu Z."/>
            <person name="Knudson A."/>
            <person name="Carlson A."/>
            <person name="Chen N."/>
            <person name="Kovaka S."/>
            <person name="LaButti K."/>
            <person name="Lipzen A."/>
            <person name="Pennachio C."/>
            <person name="Riley R."/>
            <person name="Schakwitz W."/>
            <person name="Umezawa K."/>
            <person name="Ohm R.A."/>
            <person name="Grigoriev I.V."/>
            <person name="Nagy L.G."/>
            <person name="Gibbons J."/>
            <person name="Hibbett D."/>
        </authorList>
    </citation>
    <scope>NUCLEOTIDE SEQUENCE [LARGE SCALE GENOMIC DNA]</scope>
    <source>
        <strain evidence="1">ALCF2SS1-6</strain>
    </source>
</reference>
<dbReference type="AlphaFoldDB" id="A0A5C2RRG1"/>
<accession>A0A5C2RRG1</accession>
<name>A0A5C2RRG1_9APHY</name>
<proteinExistence type="predicted"/>